<gene>
    <name evidence="2" type="primary">LOC113799744</name>
</gene>
<sequence length="394" mass="46026">MKSIDNNETKKPLLRFGVIADVQYADNDDKQAWYNPTKTRFYRNSLKQVRKAFEYWESFGRSNDDVNDNNDDNVNDHCPISFILQLGDIIDALSKTKCSHSAIDRTLNCFLDNTKMPTFHTVGNHELYNFNRTELCHLFDKYLFHHNVHENLNILHPKEMNDSKTLFYRFKPRPGIKFISLDTYDISVLGYDRNHPKYQIAANILRSYHHCDDLNVWDSDKNLKNDMDKRFQSSNGGLSFEQLQWLDNELIESDLLNEMVIVFGHVGLHPKSCGWDSILWNYDQVIDCFNQHNSVIAYFNGHAHNSGYTYDNNIHYIVLHGIIETPPDNEAFTTVTIYNDHMLIDGMGVEQKILATYHKQFDFEQNNHSIHRMSISSNIDEMDIPTSNTIKIQV</sequence>
<dbReference type="GO" id="GO:0008663">
    <property type="term" value="F:2',3'-cyclic-nucleotide 2'-phosphodiesterase activity"/>
    <property type="evidence" value="ECO:0007669"/>
    <property type="project" value="TreeGrafter"/>
</dbReference>
<evidence type="ECO:0000313" key="1">
    <source>
        <dbReference type="Proteomes" id="UP000515146"/>
    </source>
</evidence>
<dbReference type="AlphaFoldDB" id="A0A6P6YMW8"/>
<dbReference type="Gene3D" id="3.60.21.10">
    <property type="match status" value="1"/>
</dbReference>
<organism evidence="1 2">
    <name type="scientific">Dermatophagoides pteronyssinus</name>
    <name type="common">European house dust mite</name>
    <dbReference type="NCBI Taxonomy" id="6956"/>
    <lineage>
        <taxon>Eukaryota</taxon>
        <taxon>Metazoa</taxon>
        <taxon>Ecdysozoa</taxon>
        <taxon>Arthropoda</taxon>
        <taxon>Chelicerata</taxon>
        <taxon>Arachnida</taxon>
        <taxon>Acari</taxon>
        <taxon>Acariformes</taxon>
        <taxon>Sarcoptiformes</taxon>
        <taxon>Astigmata</taxon>
        <taxon>Psoroptidia</taxon>
        <taxon>Analgoidea</taxon>
        <taxon>Pyroglyphidae</taxon>
        <taxon>Dermatophagoidinae</taxon>
        <taxon>Dermatophagoides</taxon>
    </lineage>
</organism>
<dbReference type="Proteomes" id="UP000515146">
    <property type="component" value="Unplaced"/>
</dbReference>
<name>A0A6P6YMW8_DERPT</name>
<dbReference type="InterPro" id="IPR029052">
    <property type="entry name" value="Metallo-depent_PP-like"/>
</dbReference>
<dbReference type="OMA" id="GHNHAGN"/>
<protein>
    <submittedName>
        <fullName evidence="2">Manganese-dependent ADP-ribose/CDP-alcohol diphosphatase-like</fullName>
    </submittedName>
</protein>
<dbReference type="GO" id="GO:0047734">
    <property type="term" value="F:CDP-glycerol diphosphatase activity"/>
    <property type="evidence" value="ECO:0007669"/>
    <property type="project" value="TreeGrafter"/>
</dbReference>
<dbReference type="InParanoid" id="A0A6P6YMW8"/>
<dbReference type="OrthoDB" id="9675250at2759"/>
<dbReference type="GO" id="GO:0047631">
    <property type="term" value="F:ADP-ribose diphosphatase activity"/>
    <property type="evidence" value="ECO:0007669"/>
    <property type="project" value="TreeGrafter"/>
</dbReference>
<dbReference type="SUPFAM" id="SSF56300">
    <property type="entry name" value="Metallo-dependent phosphatases"/>
    <property type="match status" value="1"/>
</dbReference>
<accession>A0A6P6YMW8</accession>
<evidence type="ECO:0000313" key="2">
    <source>
        <dbReference type="RefSeq" id="XP_027206236.1"/>
    </source>
</evidence>
<reference evidence="2" key="1">
    <citation type="submission" date="2025-08" db="UniProtKB">
        <authorList>
            <consortium name="RefSeq"/>
        </authorList>
    </citation>
    <scope>IDENTIFICATION</scope>
    <source>
        <strain evidence="2">Airmid</strain>
    </source>
</reference>
<proteinExistence type="predicted"/>
<dbReference type="PANTHER" id="PTHR16509">
    <property type="match status" value="1"/>
</dbReference>
<keyword evidence="1" id="KW-1185">Reference proteome</keyword>
<dbReference type="KEGG" id="dpte:113799744"/>
<dbReference type="GO" id="GO:0030145">
    <property type="term" value="F:manganese ion binding"/>
    <property type="evidence" value="ECO:0007669"/>
    <property type="project" value="TreeGrafter"/>
</dbReference>
<dbReference type="RefSeq" id="XP_027206236.1">
    <property type="nucleotide sequence ID" value="XM_027350435.1"/>
</dbReference>
<dbReference type="PANTHER" id="PTHR16509:SF1">
    <property type="entry name" value="MANGANESE-DEPENDENT ADP-RIBOSE_CDP-ALCOHOL DIPHOSPHATASE"/>
    <property type="match status" value="1"/>
</dbReference>